<evidence type="ECO:0000313" key="3">
    <source>
        <dbReference type="Proteomes" id="UP000004459"/>
    </source>
</evidence>
<evidence type="ECO:0000259" key="1">
    <source>
        <dbReference type="Pfam" id="PF14194"/>
    </source>
</evidence>
<dbReference type="STRING" id="292800.A4U99_06520"/>
<comment type="caution">
    <text evidence="2">The sequence shown here is derived from an EMBL/GenBank/DDBJ whole genome shotgun (WGS) entry which is preliminary data.</text>
</comment>
<feature type="domain" description="Cysteine-rich VLP" evidence="1">
    <location>
        <begin position="15"/>
        <end position="69"/>
    </location>
</feature>
<gene>
    <name evidence="2" type="ORF">HMPREF0372_02906</name>
</gene>
<dbReference type="AlphaFoldDB" id="G9YTP4"/>
<organism evidence="2 3">
    <name type="scientific">Flavonifractor plautii ATCC 29863</name>
    <dbReference type="NCBI Taxonomy" id="411475"/>
    <lineage>
        <taxon>Bacteria</taxon>
        <taxon>Bacillati</taxon>
        <taxon>Bacillota</taxon>
        <taxon>Clostridia</taxon>
        <taxon>Eubacteriales</taxon>
        <taxon>Oscillospiraceae</taxon>
        <taxon>Flavonifractor</taxon>
    </lineage>
</organism>
<reference evidence="2 3" key="1">
    <citation type="submission" date="2011-08" db="EMBL/GenBank/DDBJ databases">
        <authorList>
            <person name="Weinstock G."/>
            <person name="Sodergren E."/>
            <person name="Clifton S."/>
            <person name="Fulton L."/>
            <person name="Fulton B."/>
            <person name="Courtney L."/>
            <person name="Fronick C."/>
            <person name="Harrison M."/>
            <person name="Strong C."/>
            <person name="Farmer C."/>
            <person name="Delahaunty K."/>
            <person name="Markovic C."/>
            <person name="Hall O."/>
            <person name="Minx P."/>
            <person name="Tomlinson C."/>
            <person name="Mitreva M."/>
            <person name="Hou S."/>
            <person name="Chen J."/>
            <person name="Wollam A."/>
            <person name="Pepin K.H."/>
            <person name="Johnson M."/>
            <person name="Bhonagiri V."/>
            <person name="Zhang X."/>
            <person name="Suruliraj S."/>
            <person name="Warren W."/>
            <person name="Chinwalla A."/>
            <person name="Mardis E.R."/>
            <person name="Wilson R.K."/>
        </authorList>
    </citation>
    <scope>NUCLEOTIDE SEQUENCE [LARGE SCALE GENOMIC DNA]</scope>
    <source>
        <strain evidence="2 3">ATCC 29863</strain>
    </source>
</reference>
<dbReference type="Proteomes" id="UP000004459">
    <property type="component" value="Unassembled WGS sequence"/>
</dbReference>
<dbReference type="EMBL" id="AGCK01000234">
    <property type="protein sequence ID" value="EHM43827.1"/>
    <property type="molecule type" value="Genomic_DNA"/>
</dbReference>
<dbReference type="HOGENOM" id="CLU_116176_1_0_9"/>
<name>G9YTP4_FLAPL</name>
<accession>G9YTP4</accession>
<evidence type="ECO:0000313" key="2">
    <source>
        <dbReference type="EMBL" id="EHM43827.1"/>
    </source>
</evidence>
<sequence length="131" mass="15179">QTILRKFLDTTRELTREEKRAIRTLVTKWCANYDREYGCLPLDCECYMLGKCWTGALCRYFREAVLPLDLALEAALLTEGPRPDFKICPICGGPVAPDRRQAYCSAACAKKAHRRQQREYMRKKRGWGVDN</sequence>
<dbReference type="InterPro" id="IPR025973">
    <property type="entry name" value="Cys_rich_VLP_dom"/>
</dbReference>
<dbReference type="Pfam" id="PF14194">
    <property type="entry name" value="Cys_rich_VLP"/>
    <property type="match status" value="1"/>
</dbReference>
<feature type="non-terminal residue" evidence="2">
    <location>
        <position position="1"/>
    </location>
</feature>
<proteinExistence type="predicted"/>
<dbReference type="PATRIC" id="fig|411475.3.peg.2507"/>
<protein>
    <recommendedName>
        <fullName evidence="1">Cysteine-rich VLP domain-containing protein</fullName>
    </recommendedName>
</protein>